<dbReference type="Pfam" id="PF00651">
    <property type="entry name" value="BTB"/>
    <property type="match status" value="1"/>
</dbReference>
<dbReference type="SMART" id="SM00225">
    <property type="entry name" value="BTB"/>
    <property type="match status" value="1"/>
</dbReference>
<evidence type="ECO:0000256" key="6">
    <source>
        <dbReference type="ARBA" id="ARBA00023203"/>
    </source>
</evidence>
<comment type="caution">
    <text evidence="9">The sequence shown here is derived from an EMBL/GenBank/DDBJ whole genome shotgun (WGS) entry which is preliminary data.</text>
</comment>
<dbReference type="InterPro" id="IPR011333">
    <property type="entry name" value="SKP1/BTB/POZ_sf"/>
</dbReference>
<dbReference type="UniPathway" id="UPA00143"/>
<dbReference type="AlphaFoldDB" id="A0A6G0TLL9"/>
<name>A0A6G0TLL9_APHGL</name>
<keyword evidence="6" id="KW-0009">Actin-binding</keyword>
<dbReference type="PIRSF" id="PIRSF037037">
    <property type="entry name" value="Kelch-like_protein_gigaxonin"/>
    <property type="match status" value="1"/>
</dbReference>
<organism evidence="9 10">
    <name type="scientific">Aphis glycines</name>
    <name type="common">Soybean aphid</name>
    <dbReference type="NCBI Taxonomy" id="307491"/>
    <lineage>
        <taxon>Eukaryota</taxon>
        <taxon>Metazoa</taxon>
        <taxon>Ecdysozoa</taxon>
        <taxon>Arthropoda</taxon>
        <taxon>Hexapoda</taxon>
        <taxon>Insecta</taxon>
        <taxon>Pterygota</taxon>
        <taxon>Neoptera</taxon>
        <taxon>Paraneoptera</taxon>
        <taxon>Hemiptera</taxon>
        <taxon>Sternorrhyncha</taxon>
        <taxon>Aphidomorpha</taxon>
        <taxon>Aphidoidea</taxon>
        <taxon>Aphididae</taxon>
        <taxon>Aphidini</taxon>
        <taxon>Aphis</taxon>
        <taxon>Aphis</taxon>
    </lineage>
</organism>
<evidence type="ECO:0000259" key="8">
    <source>
        <dbReference type="PROSITE" id="PS50097"/>
    </source>
</evidence>
<evidence type="ECO:0000256" key="1">
    <source>
        <dbReference type="ARBA" id="ARBA00004906"/>
    </source>
</evidence>
<dbReference type="InterPro" id="IPR000210">
    <property type="entry name" value="BTB/POZ_dom"/>
</dbReference>
<keyword evidence="10" id="KW-1185">Reference proteome</keyword>
<evidence type="ECO:0000256" key="7">
    <source>
        <dbReference type="ARBA" id="ARBA00043912"/>
    </source>
</evidence>
<dbReference type="PROSITE" id="PS50097">
    <property type="entry name" value="BTB"/>
    <property type="match status" value="1"/>
</dbReference>
<evidence type="ECO:0000313" key="10">
    <source>
        <dbReference type="Proteomes" id="UP000475862"/>
    </source>
</evidence>
<dbReference type="InterPro" id="IPR015915">
    <property type="entry name" value="Kelch-typ_b-propeller"/>
</dbReference>
<dbReference type="Gene3D" id="1.25.40.420">
    <property type="match status" value="1"/>
</dbReference>
<gene>
    <name evidence="9" type="ORF">AGLY_008203</name>
</gene>
<dbReference type="InterPro" id="IPR017096">
    <property type="entry name" value="BTB-kelch_protein"/>
</dbReference>
<dbReference type="Gene3D" id="3.30.710.10">
    <property type="entry name" value="Potassium Channel Kv1.1, Chain A"/>
    <property type="match status" value="1"/>
</dbReference>
<dbReference type="EMBL" id="VYZN01000027">
    <property type="protein sequence ID" value="KAE9534911.1"/>
    <property type="molecule type" value="Genomic_DNA"/>
</dbReference>
<keyword evidence="5" id="KW-0833">Ubl conjugation pathway</keyword>
<dbReference type="Pfam" id="PF07707">
    <property type="entry name" value="BACK"/>
    <property type="match status" value="1"/>
</dbReference>
<dbReference type="SUPFAM" id="SSF54695">
    <property type="entry name" value="POZ domain"/>
    <property type="match status" value="1"/>
</dbReference>
<dbReference type="Gene3D" id="2.120.10.80">
    <property type="entry name" value="Kelch-type beta propeller"/>
    <property type="match status" value="1"/>
</dbReference>
<dbReference type="Proteomes" id="UP000475862">
    <property type="component" value="Unassembled WGS sequence"/>
</dbReference>
<feature type="domain" description="BTB" evidence="8">
    <location>
        <begin position="53"/>
        <end position="120"/>
    </location>
</feature>
<dbReference type="GO" id="GO:0003779">
    <property type="term" value="F:actin binding"/>
    <property type="evidence" value="ECO:0007669"/>
    <property type="project" value="UniProtKB-KW"/>
</dbReference>
<evidence type="ECO:0000256" key="5">
    <source>
        <dbReference type="ARBA" id="ARBA00022786"/>
    </source>
</evidence>
<dbReference type="PANTHER" id="PTHR24412">
    <property type="entry name" value="KELCH PROTEIN"/>
    <property type="match status" value="1"/>
</dbReference>
<proteinExistence type="predicted"/>
<dbReference type="SMART" id="SM00612">
    <property type="entry name" value="Kelch"/>
    <property type="match status" value="4"/>
</dbReference>
<comment type="function">
    <text evidence="7">Probable substrate-specific adapter of an E3 ubiquitin-protein ligase complex which mediates the ubiquitination and subsequent proteasomal degradation of target proteins. May have a role in synapse differentiation and growth.</text>
</comment>
<protein>
    <recommendedName>
        <fullName evidence="2">Kelch-like protein diablo</fullName>
    </recommendedName>
</protein>
<comment type="pathway">
    <text evidence="1">Protein modification; protein ubiquitination.</text>
</comment>
<dbReference type="SUPFAM" id="SSF117281">
    <property type="entry name" value="Kelch motif"/>
    <property type="match status" value="1"/>
</dbReference>
<evidence type="ECO:0000256" key="3">
    <source>
        <dbReference type="ARBA" id="ARBA00022441"/>
    </source>
</evidence>
<reference evidence="9 10" key="1">
    <citation type="submission" date="2019-08" db="EMBL/GenBank/DDBJ databases">
        <title>The genome of the soybean aphid Biotype 1, its phylome, world population structure and adaptation to the North American continent.</title>
        <authorList>
            <person name="Giordano R."/>
            <person name="Donthu R.K."/>
            <person name="Hernandez A.G."/>
            <person name="Wright C.L."/>
            <person name="Zimin A.V."/>
        </authorList>
    </citation>
    <scope>NUCLEOTIDE SEQUENCE [LARGE SCALE GENOMIC DNA]</scope>
    <source>
        <tissue evidence="9">Whole aphids</tissue>
    </source>
</reference>
<dbReference type="InterPro" id="IPR011705">
    <property type="entry name" value="BACK"/>
</dbReference>
<evidence type="ECO:0000256" key="2">
    <source>
        <dbReference type="ARBA" id="ARBA00013699"/>
    </source>
</evidence>
<keyword evidence="4" id="KW-0677">Repeat</keyword>
<dbReference type="GO" id="GO:0016567">
    <property type="term" value="P:protein ubiquitination"/>
    <property type="evidence" value="ECO:0007669"/>
    <property type="project" value="UniProtKB-UniPathway"/>
</dbReference>
<dbReference type="Pfam" id="PF01344">
    <property type="entry name" value="Kelch_1"/>
    <property type="match status" value="4"/>
</dbReference>
<keyword evidence="3" id="KW-0880">Kelch repeat</keyword>
<dbReference type="OrthoDB" id="45365at2759"/>
<dbReference type="FunFam" id="1.25.40.420:FF:000001">
    <property type="entry name" value="Kelch-like family member 12"/>
    <property type="match status" value="1"/>
</dbReference>
<accession>A0A6G0TLL9</accession>
<sequence length="598" mass="67968">MDDTVMENLTCESNDQMEVMTFKRCEQKTYKNSSHMVGVFEVLQSLRKDKVLCDIRIETDDGTIIFGHKVVLISVSTYFREIFIDFNESNIDLINIRELDSTVLQLLINYIYTGEIIITKGNVKVLLAAANLLQIDYVKNVCSEFLQTQLDASNCLSIKAFADLYDCMELSTSSQTYIKNRFLEVVNYDEFLSLTSVEVIKLISCNDIIVPLEEKVFECVIHWLKHELDSRKDFLPELMEHVRLPLISKQYLLEKVVDEPLLKSSPKCKDYINEALQFHLLKYLQPFTVSQTIRSTPRQSIGFQKVILMLYFYSRKSSVTYWYDNIWQPAPTMSKWFEEGCLTVINDQFVLAMGSVRLVPSCQRVKMLDISSQSPSWIPMMDMLVNRKYFGVGSLDNCVYAIGGCDGDTNIVLNSAEVFDTNTNKWKMVTSNMSTKRCYHGVGVLNNLLYVVGGYDGNVCLNTVECYDPCLDTWTPVAAMSECRFECGVGVLDGVLYVIGGYNNKSECLKSVEAYTPSSGVWTTIADMHFCRQCFGVVVLNGLLHVIGGCIDKVVVNSIEIYNPKTNTWSLKTLSKNVGHIYSGVVVNRPSHFKTYDD</sequence>
<evidence type="ECO:0000256" key="4">
    <source>
        <dbReference type="ARBA" id="ARBA00022737"/>
    </source>
</evidence>
<evidence type="ECO:0000313" key="9">
    <source>
        <dbReference type="EMBL" id="KAE9534911.1"/>
    </source>
</evidence>
<dbReference type="SMART" id="SM00875">
    <property type="entry name" value="BACK"/>
    <property type="match status" value="1"/>
</dbReference>
<dbReference type="InterPro" id="IPR006652">
    <property type="entry name" value="Kelch_1"/>
</dbReference>
<dbReference type="PANTHER" id="PTHR24412:SF466">
    <property type="entry name" value="RING CANAL KELCH PROTEIN"/>
    <property type="match status" value="1"/>
</dbReference>